<name>A0A9P5YTC4_9AGAR</name>
<accession>A0A9P5YTC4</accession>
<organism evidence="1 2">
    <name type="scientific">Pholiota conissans</name>
    <dbReference type="NCBI Taxonomy" id="109636"/>
    <lineage>
        <taxon>Eukaryota</taxon>
        <taxon>Fungi</taxon>
        <taxon>Dikarya</taxon>
        <taxon>Basidiomycota</taxon>
        <taxon>Agaricomycotina</taxon>
        <taxon>Agaricomycetes</taxon>
        <taxon>Agaricomycetidae</taxon>
        <taxon>Agaricales</taxon>
        <taxon>Agaricineae</taxon>
        <taxon>Strophariaceae</taxon>
        <taxon>Pholiota</taxon>
    </lineage>
</organism>
<protein>
    <submittedName>
        <fullName evidence="1">Uncharacterized protein</fullName>
    </submittedName>
</protein>
<dbReference type="Proteomes" id="UP000807469">
    <property type="component" value="Unassembled WGS sequence"/>
</dbReference>
<proteinExistence type="predicted"/>
<evidence type="ECO:0000313" key="2">
    <source>
        <dbReference type="Proteomes" id="UP000807469"/>
    </source>
</evidence>
<dbReference type="AlphaFoldDB" id="A0A9P5YTC4"/>
<reference evidence="1" key="1">
    <citation type="submission" date="2020-11" db="EMBL/GenBank/DDBJ databases">
        <authorList>
            <consortium name="DOE Joint Genome Institute"/>
            <person name="Ahrendt S."/>
            <person name="Riley R."/>
            <person name="Andreopoulos W."/>
            <person name="Labutti K."/>
            <person name="Pangilinan J."/>
            <person name="Ruiz-Duenas F.J."/>
            <person name="Barrasa J.M."/>
            <person name="Sanchez-Garcia M."/>
            <person name="Camarero S."/>
            <person name="Miyauchi S."/>
            <person name="Serrano A."/>
            <person name="Linde D."/>
            <person name="Babiker R."/>
            <person name="Drula E."/>
            <person name="Ayuso-Fernandez I."/>
            <person name="Pacheco R."/>
            <person name="Padilla G."/>
            <person name="Ferreira P."/>
            <person name="Barriuso J."/>
            <person name="Kellner H."/>
            <person name="Castanera R."/>
            <person name="Alfaro M."/>
            <person name="Ramirez L."/>
            <person name="Pisabarro A.G."/>
            <person name="Kuo A."/>
            <person name="Tritt A."/>
            <person name="Lipzen A."/>
            <person name="He G."/>
            <person name="Yan M."/>
            <person name="Ng V."/>
            <person name="Cullen D."/>
            <person name="Martin F."/>
            <person name="Rosso M.-N."/>
            <person name="Henrissat B."/>
            <person name="Hibbett D."/>
            <person name="Martinez A.T."/>
            <person name="Grigoriev I.V."/>
        </authorList>
    </citation>
    <scope>NUCLEOTIDE SEQUENCE</scope>
    <source>
        <strain evidence="1">CIRM-BRFM 674</strain>
    </source>
</reference>
<dbReference type="EMBL" id="MU155331">
    <property type="protein sequence ID" value="KAF9475458.1"/>
    <property type="molecule type" value="Genomic_DNA"/>
</dbReference>
<gene>
    <name evidence="1" type="ORF">BDN70DRAFT_883660</name>
</gene>
<comment type="caution">
    <text evidence="1">The sequence shown here is derived from an EMBL/GenBank/DDBJ whole genome shotgun (WGS) entry which is preliminary data.</text>
</comment>
<sequence>MNYYLDPNFTYTLLQRRGPNEVKWLERKIGILNVEALGFGENIRIPKTCFALVLDADQVRRSSGQFKRVATQEPVVFTMNRTSNDNEEGDYYVVEKSQLSTYGMELVTLYL</sequence>
<evidence type="ECO:0000313" key="1">
    <source>
        <dbReference type="EMBL" id="KAF9475458.1"/>
    </source>
</evidence>
<keyword evidence="2" id="KW-1185">Reference proteome</keyword>